<name>A0ABP9X6D0_9CHLR</name>
<dbReference type="RefSeq" id="WP_345724531.1">
    <property type="nucleotide sequence ID" value="NZ_BAABRU010000027.1"/>
</dbReference>
<reference evidence="1 2" key="1">
    <citation type="submission" date="2024-02" db="EMBL/GenBank/DDBJ databases">
        <title>Herpetosiphon gulosus NBRC 112829.</title>
        <authorList>
            <person name="Ichikawa N."/>
            <person name="Katano-Makiyama Y."/>
            <person name="Hidaka K."/>
        </authorList>
    </citation>
    <scope>NUCLEOTIDE SEQUENCE [LARGE SCALE GENOMIC DNA]</scope>
    <source>
        <strain evidence="1 2">NBRC 112829</strain>
    </source>
</reference>
<accession>A0ABP9X6D0</accession>
<keyword evidence="2" id="KW-1185">Reference proteome</keyword>
<protein>
    <recommendedName>
        <fullName evidence="3">PepSY domain-containing protein</fullName>
    </recommendedName>
</protein>
<evidence type="ECO:0000313" key="2">
    <source>
        <dbReference type="Proteomes" id="UP001428290"/>
    </source>
</evidence>
<gene>
    <name evidence="1" type="ORF">Hgul01_04765</name>
</gene>
<sequence length="170" mass="19329">MKWIYGLVLGLILVGCQNTVPDNDYNQYLDTKIEEIYGDQLTNYLVFDIVYKSDSANTELQIIDLERKQLNYLKFTQESHDNSEIKAMSNPQITDYTDCNRMFNDLKLSPQMAIDIAVKQNPAFANQAIIALYKPHIGVGNCLNVWQISTRDDLMIVDAATGAITKPEGW</sequence>
<dbReference type="PROSITE" id="PS51257">
    <property type="entry name" value="PROKAR_LIPOPROTEIN"/>
    <property type="match status" value="1"/>
</dbReference>
<comment type="caution">
    <text evidence="1">The sequence shown here is derived from an EMBL/GenBank/DDBJ whole genome shotgun (WGS) entry which is preliminary data.</text>
</comment>
<evidence type="ECO:0008006" key="3">
    <source>
        <dbReference type="Google" id="ProtNLM"/>
    </source>
</evidence>
<evidence type="ECO:0000313" key="1">
    <source>
        <dbReference type="EMBL" id="GAA5530941.1"/>
    </source>
</evidence>
<dbReference type="EMBL" id="BAABRU010000027">
    <property type="protein sequence ID" value="GAA5530941.1"/>
    <property type="molecule type" value="Genomic_DNA"/>
</dbReference>
<proteinExistence type="predicted"/>
<organism evidence="1 2">
    <name type="scientific">Herpetosiphon gulosus</name>
    <dbReference type="NCBI Taxonomy" id="1973496"/>
    <lineage>
        <taxon>Bacteria</taxon>
        <taxon>Bacillati</taxon>
        <taxon>Chloroflexota</taxon>
        <taxon>Chloroflexia</taxon>
        <taxon>Herpetosiphonales</taxon>
        <taxon>Herpetosiphonaceae</taxon>
        <taxon>Herpetosiphon</taxon>
    </lineage>
</organism>
<dbReference type="Proteomes" id="UP001428290">
    <property type="component" value="Unassembled WGS sequence"/>
</dbReference>